<sequence length="126" mass="14594">MQLFEGHYKSKEKSIPDTKAGREFKLQIAKLKMEEKKLFLTEKRMTQDMSLKQLDQKVKQEVGSSSNDGNKSVFNREVGLCILQDLKPSYVVMNETDKWLSAYEIAQGPREELRSQLVQTHGPSWE</sequence>
<evidence type="ECO:0000313" key="2">
    <source>
        <dbReference type="Proteomes" id="UP001066276"/>
    </source>
</evidence>
<proteinExistence type="predicted"/>
<keyword evidence="2" id="KW-1185">Reference proteome</keyword>
<organism evidence="1 2">
    <name type="scientific">Pleurodeles waltl</name>
    <name type="common">Iberian ribbed newt</name>
    <dbReference type="NCBI Taxonomy" id="8319"/>
    <lineage>
        <taxon>Eukaryota</taxon>
        <taxon>Metazoa</taxon>
        <taxon>Chordata</taxon>
        <taxon>Craniata</taxon>
        <taxon>Vertebrata</taxon>
        <taxon>Euteleostomi</taxon>
        <taxon>Amphibia</taxon>
        <taxon>Batrachia</taxon>
        <taxon>Caudata</taxon>
        <taxon>Salamandroidea</taxon>
        <taxon>Salamandridae</taxon>
        <taxon>Pleurodelinae</taxon>
        <taxon>Pleurodeles</taxon>
    </lineage>
</organism>
<dbReference type="EMBL" id="JANPWB010000007">
    <property type="protein sequence ID" value="KAJ1170013.1"/>
    <property type="molecule type" value="Genomic_DNA"/>
</dbReference>
<dbReference type="AlphaFoldDB" id="A0AAV7T0N6"/>
<accession>A0AAV7T0N6</accession>
<comment type="caution">
    <text evidence="1">The sequence shown here is derived from an EMBL/GenBank/DDBJ whole genome shotgun (WGS) entry which is preliminary data.</text>
</comment>
<evidence type="ECO:0000313" key="1">
    <source>
        <dbReference type="EMBL" id="KAJ1170013.1"/>
    </source>
</evidence>
<gene>
    <name evidence="1" type="ORF">NDU88_001894</name>
</gene>
<name>A0AAV7T0N6_PLEWA</name>
<dbReference type="Proteomes" id="UP001066276">
    <property type="component" value="Chromosome 4_1"/>
</dbReference>
<protein>
    <submittedName>
        <fullName evidence="1">Uncharacterized protein</fullName>
    </submittedName>
</protein>
<reference evidence="1" key="1">
    <citation type="journal article" date="2022" name="bioRxiv">
        <title>Sequencing and chromosome-scale assembly of the giantPleurodeles waltlgenome.</title>
        <authorList>
            <person name="Brown T."/>
            <person name="Elewa A."/>
            <person name="Iarovenko S."/>
            <person name="Subramanian E."/>
            <person name="Araus A.J."/>
            <person name="Petzold A."/>
            <person name="Susuki M."/>
            <person name="Suzuki K.-i.T."/>
            <person name="Hayashi T."/>
            <person name="Toyoda A."/>
            <person name="Oliveira C."/>
            <person name="Osipova E."/>
            <person name="Leigh N.D."/>
            <person name="Simon A."/>
            <person name="Yun M.H."/>
        </authorList>
    </citation>
    <scope>NUCLEOTIDE SEQUENCE</scope>
    <source>
        <strain evidence="1">20211129_DDA</strain>
        <tissue evidence="1">Liver</tissue>
    </source>
</reference>